<evidence type="ECO:0000313" key="4">
    <source>
        <dbReference type="Proteomes" id="UP001066276"/>
    </source>
</evidence>
<accession>A0AAV7VTV6</accession>
<sequence>MPLLRLLFAIAMESLAGLLQPVMGSWGIVLQDTNHMVTLYDDDMLIYLLQPVYFVPMQPNLLWVFGEVLGLRVKPHKSKLFPLGQMTDMPADGLPWVEITWALMATQCPATQ</sequence>
<proteinExistence type="predicted"/>
<name>A0AAV7VTV6_PLEWA</name>
<dbReference type="AlphaFoldDB" id="A0AAV7VTV6"/>
<dbReference type="Proteomes" id="UP001066276">
    <property type="component" value="Chromosome 2_1"/>
</dbReference>
<protein>
    <submittedName>
        <fullName evidence="3">Uncharacterized protein</fullName>
    </submittedName>
</protein>
<evidence type="ECO:0000256" key="2">
    <source>
        <dbReference type="SAM" id="SignalP"/>
    </source>
</evidence>
<evidence type="ECO:0000313" key="3">
    <source>
        <dbReference type="EMBL" id="KAJ1204016.1"/>
    </source>
</evidence>
<keyword evidence="2" id="KW-0732">Signal</keyword>
<keyword evidence="1" id="KW-1133">Transmembrane helix</keyword>
<feature type="chain" id="PRO_5043709279" evidence="2">
    <location>
        <begin position="25"/>
        <end position="112"/>
    </location>
</feature>
<keyword evidence="1" id="KW-0472">Membrane</keyword>
<evidence type="ECO:0000256" key="1">
    <source>
        <dbReference type="SAM" id="Phobius"/>
    </source>
</evidence>
<feature type="signal peptide" evidence="2">
    <location>
        <begin position="1"/>
        <end position="24"/>
    </location>
</feature>
<keyword evidence="1" id="KW-0812">Transmembrane</keyword>
<gene>
    <name evidence="3" type="ORF">NDU88_007797</name>
</gene>
<feature type="transmembrane region" description="Helical" evidence="1">
    <location>
        <begin position="48"/>
        <end position="71"/>
    </location>
</feature>
<organism evidence="3 4">
    <name type="scientific">Pleurodeles waltl</name>
    <name type="common">Iberian ribbed newt</name>
    <dbReference type="NCBI Taxonomy" id="8319"/>
    <lineage>
        <taxon>Eukaryota</taxon>
        <taxon>Metazoa</taxon>
        <taxon>Chordata</taxon>
        <taxon>Craniata</taxon>
        <taxon>Vertebrata</taxon>
        <taxon>Euteleostomi</taxon>
        <taxon>Amphibia</taxon>
        <taxon>Batrachia</taxon>
        <taxon>Caudata</taxon>
        <taxon>Salamandroidea</taxon>
        <taxon>Salamandridae</taxon>
        <taxon>Pleurodelinae</taxon>
        <taxon>Pleurodeles</taxon>
    </lineage>
</organism>
<dbReference type="EMBL" id="JANPWB010000003">
    <property type="protein sequence ID" value="KAJ1204016.1"/>
    <property type="molecule type" value="Genomic_DNA"/>
</dbReference>
<comment type="caution">
    <text evidence="3">The sequence shown here is derived from an EMBL/GenBank/DDBJ whole genome shotgun (WGS) entry which is preliminary data.</text>
</comment>
<reference evidence="3" key="1">
    <citation type="journal article" date="2022" name="bioRxiv">
        <title>Sequencing and chromosome-scale assembly of the giantPleurodeles waltlgenome.</title>
        <authorList>
            <person name="Brown T."/>
            <person name="Elewa A."/>
            <person name="Iarovenko S."/>
            <person name="Subramanian E."/>
            <person name="Araus A.J."/>
            <person name="Petzold A."/>
            <person name="Susuki M."/>
            <person name="Suzuki K.-i.T."/>
            <person name="Hayashi T."/>
            <person name="Toyoda A."/>
            <person name="Oliveira C."/>
            <person name="Osipova E."/>
            <person name="Leigh N.D."/>
            <person name="Simon A."/>
            <person name="Yun M.H."/>
        </authorList>
    </citation>
    <scope>NUCLEOTIDE SEQUENCE</scope>
    <source>
        <strain evidence="3">20211129_DDA</strain>
        <tissue evidence="3">Liver</tissue>
    </source>
</reference>
<keyword evidence="4" id="KW-1185">Reference proteome</keyword>